<reference evidence="2 3" key="1">
    <citation type="submission" date="2019-10" db="EMBL/GenBank/DDBJ databases">
        <title>New genus of Silvanigrellaceae.</title>
        <authorList>
            <person name="Pitt A."/>
            <person name="Hahn M.W."/>
        </authorList>
    </citation>
    <scope>NUCLEOTIDE SEQUENCE [LARGE SCALE GENOMIC DNA]</scope>
    <source>
        <strain evidence="2 3">33A1-SZDP</strain>
    </source>
</reference>
<keyword evidence="3" id="KW-1185">Reference proteome</keyword>
<evidence type="ECO:0000256" key="1">
    <source>
        <dbReference type="SAM" id="MobiDB-lite"/>
    </source>
</evidence>
<evidence type="ECO:0008006" key="4">
    <source>
        <dbReference type="Google" id="ProtNLM"/>
    </source>
</evidence>
<dbReference type="RefSeq" id="WP_152213682.1">
    <property type="nucleotide sequence ID" value="NZ_WFLN01000009.1"/>
</dbReference>
<feature type="compositionally biased region" description="Basic and acidic residues" evidence="1">
    <location>
        <begin position="309"/>
        <end position="322"/>
    </location>
</feature>
<evidence type="ECO:0000313" key="3">
    <source>
        <dbReference type="Proteomes" id="UP000442694"/>
    </source>
</evidence>
<comment type="caution">
    <text evidence="2">The sequence shown here is derived from an EMBL/GenBank/DDBJ whole genome shotgun (WGS) entry which is preliminary data.</text>
</comment>
<protein>
    <recommendedName>
        <fullName evidence="4">Lipoprotein</fullName>
    </recommendedName>
</protein>
<name>A0A833N2Q0_9BACT</name>
<dbReference type="AlphaFoldDB" id="A0A833N2Q0"/>
<dbReference type="Proteomes" id="UP000442694">
    <property type="component" value="Unassembled WGS sequence"/>
</dbReference>
<sequence>MRIIQKSFVFTTLFLTSCGQEKSDSVDSMSANRLKAFGTFSTTMQKANINSDFNRLDSIGKGFKSITGISANRCLENQTSYFRLDPSANIDYQMDLSQQQLLNKIGVGVSATIPVSVSGVPVTISPEANYAREASTNNLSRTGTVTIKIIKGSYTLGKINENKNYILNNQYNESLQNSTGDFYKICGDKVIAKQNAEANLVITTIFRFNNADTKNSFDASVGASIPNPFSFGAKKADLKSDDKSEAKAEPKKVDSATNTEPKKVDSATNTETKKADSSIGTETKKADNSASTEDKKDDKPKSKISGIVDKVKESGAIDKVKEMISPSKGTGGGAKGGMSPELKVKFSTMSQETLKNVTIEVKAIQLGGDPRELPKIIATTCSPTDINSCDKMFAEIQTYAAESFPAQLENISSYTDESSNVKFTRGGYEVVDYSNLDIINSDGKLISSSLNKYSQDSQGFINIKHDISAESQRIVSEHNVAQGIKNKSSFESLTIDEKEVVGKAINITQREEELIQYVTDTCYQNKGSCQNSFNEYSNSRKEQEKKSNYSSADLDNIKAWNLIASTEANWRPVRYVLGVYSSDRMTSDFFSPTNLRGYKKFFIKYVSNKEPNKGYKITSKNSDGISLKTSFRCYNWFSDALGTLWLHERQANETIDLGRGDELVNLCGSKTAFACTFNSDLQKISPFLIQIWAE</sequence>
<dbReference type="PROSITE" id="PS51257">
    <property type="entry name" value="PROKAR_LIPOPROTEIN"/>
    <property type="match status" value="1"/>
</dbReference>
<dbReference type="EMBL" id="WFLN01000009">
    <property type="protein sequence ID" value="KAB8028531.1"/>
    <property type="molecule type" value="Genomic_DNA"/>
</dbReference>
<proteinExistence type="predicted"/>
<evidence type="ECO:0000313" key="2">
    <source>
        <dbReference type="EMBL" id="KAB8028531.1"/>
    </source>
</evidence>
<accession>A0A833N2Q0</accession>
<feature type="compositionally biased region" description="Basic and acidic residues" evidence="1">
    <location>
        <begin position="234"/>
        <end position="301"/>
    </location>
</feature>
<feature type="region of interest" description="Disordered" evidence="1">
    <location>
        <begin position="232"/>
        <end position="339"/>
    </location>
</feature>
<gene>
    <name evidence="2" type="ORF">GCL57_12460</name>
</gene>
<organism evidence="2 3">
    <name type="scientific">Fluviispira multicolorata</name>
    <dbReference type="NCBI Taxonomy" id="2654512"/>
    <lineage>
        <taxon>Bacteria</taxon>
        <taxon>Pseudomonadati</taxon>
        <taxon>Bdellovibrionota</taxon>
        <taxon>Oligoflexia</taxon>
        <taxon>Silvanigrellales</taxon>
        <taxon>Silvanigrellaceae</taxon>
        <taxon>Fluviispira</taxon>
    </lineage>
</organism>